<evidence type="ECO:0000313" key="3">
    <source>
        <dbReference type="Proteomes" id="UP000595437"/>
    </source>
</evidence>
<accession>A0A7T8HKJ6</accession>
<sequence length="132" mass="14812">MPGKGTRVKLQAITAMSTLKIVDGEVEVWIKQAELAGTLLGIEDLSVVIPMFMDGKAFSVYDQLGEEEKRDHHRIFDSLRNAFSLGPFAAFEELTRKKWNPGESIEVFLAERKKLISLMGVKDCPKLVLLSF</sequence>
<dbReference type="EMBL" id="CP045897">
    <property type="protein sequence ID" value="QQP51723.1"/>
    <property type="molecule type" value="Genomic_DNA"/>
</dbReference>
<evidence type="ECO:0000313" key="2">
    <source>
        <dbReference type="EMBL" id="QQP51723.1"/>
    </source>
</evidence>
<reference evidence="2" key="2">
    <citation type="journal article" name="Sci. Data">
        <title>Chromosome-scale genome assembly of the sea louse Caligus rogercresseyi by SMRT sequencing and Hi-C analysis.</title>
        <authorList>
            <person name="Gallardo-Escarate C."/>
            <person name="Valenzuela-Munoz V."/>
            <person name="Nunez-Acuna G."/>
            <person name="Valenzuela-Miranda D."/>
            <person name="Goncalves A.T."/>
            <person name="Escobar-Sepulveda H."/>
            <person name="Liachko I."/>
            <person name="Nelson B."/>
            <person name="Roberts S."/>
            <person name="Warren W."/>
        </authorList>
    </citation>
    <scope>NUCLEOTIDE SEQUENCE</scope>
    <source>
        <tissue evidence="2">Whole tissue</tissue>
    </source>
</reference>
<dbReference type="OrthoDB" id="3863715at2759"/>
<dbReference type="AlphaFoldDB" id="A0A7T8HKJ6"/>
<dbReference type="EMBL" id="CP045900">
    <property type="protein sequence ID" value="QQP41786.1"/>
    <property type="molecule type" value="Genomic_DNA"/>
</dbReference>
<dbReference type="Proteomes" id="UP000595437">
    <property type="component" value="Chromosome 8"/>
</dbReference>
<feature type="non-terminal residue" evidence="2">
    <location>
        <position position="132"/>
    </location>
</feature>
<keyword evidence="3" id="KW-1185">Reference proteome</keyword>
<evidence type="ECO:0000313" key="1">
    <source>
        <dbReference type="EMBL" id="QQP41786.1"/>
    </source>
</evidence>
<protein>
    <submittedName>
        <fullName evidence="2">Uncharacterized protein</fullName>
    </submittedName>
</protein>
<reference evidence="3" key="1">
    <citation type="submission" date="2021-01" db="EMBL/GenBank/DDBJ databases">
        <title>Caligus Genome Assembly.</title>
        <authorList>
            <person name="Gallardo-Escarate C."/>
        </authorList>
    </citation>
    <scope>NUCLEOTIDE SEQUENCE [LARGE SCALE GENOMIC DNA]</scope>
</reference>
<gene>
    <name evidence="2" type="ORF">FKW44_013161</name>
    <name evidence="1" type="ORF">FKW44_016259</name>
</gene>
<dbReference type="Proteomes" id="UP000595437">
    <property type="component" value="Chromosome 11"/>
</dbReference>
<organism evidence="2 3">
    <name type="scientific">Caligus rogercresseyi</name>
    <name type="common">Sea louse</name>
    <dbReference type="NCBI Taxonomy" id="217165"/>
    <lineage>
        <taxon>Eukaryota</taxon>
        <taxon>Metazoa</taxon>
        <taxon>Ecdysozoa</taxon>
        <taxon>Arthropoda</taxon>
        <taxon>Crustacea</taxon>
        <taxon>Multicrustacea</taxon>
        <taxon>Hexanauplia</taxon>
        <taxon>Copepoda</taxon>
        <taxon>Siphonostomatoida</taxon>
        <taxon>Caligidae</taxon>
        <taxon>Caligus</taxon>
    </lineage>
</organism>
<proteinExistence type="predicted"/>
<name>A0A7T8HKJ6_CALRO</name>